<accession>A0AAP0FVW3</accession>
<reference evidence="2 3" key="1">
    <citation type="journal article" date="2022" name="Nat. Plants">
        <title>Genomes of leafy and leafless Platanthera orchids illuminate the evolution of mycoheterotrophy.</title>
        <authorList>
            <person name="Li M.H."/>
            <person name="Liu K.W."/>
            <person name="Li Z."/>
            <person name="Lu H.C."/>
            <person name="Ye Q.L."/>
            <person name="Zhang D."/>
            <person name="Wang J.Y."/>
            <person name="Li Y.F."/>
            <person name="Zhong Z.M."/>
            <person name="Liu X."/>
            <person name="Yu X."/>
            <person name="Liu D.K."/>
            <person name="Tu X.D."/>
            <person name="Liu B."/>
            <person name="Hao Y."/>
            <person name="Liao X.Y."/>
            <person name="Jiang Y.T."/>
            <person name="Sun W.H."/>
            <person name="Chen J."/>
            <person name="Chen Y.Q."/>
            <person name="Ai Y."/>
            <person name="Zhai J.W."/>
            <person name="Wu S.S."/>
            <person name="Zhou Z."/>
            <person name="Hsiao Y.Y."/>
            <person name="Wu W.L."/>
            <person name="Chen Y.Y."/>
            <person name="Lin Y.F."/>
            <person name="Hsu J.L."/>
            <person name="Li C.Y."/>
            <person name="Wang Z.W."/>
            <person name="Zhao X."/>
            <person name="Zhong W.Y."/>
            <person name="Ma X.K."/>
            <person name="Ma L."/>
            <person name="Huang J."/>
            <person name="Chen G.Z."/>
            <person name="Huang M.Z."/>
            <person name="Huang L."/>
            <person name="Peng D.H."/>
            <person name="Luo Y.B."/>
            <person name="Zou S.Q."/>
            <person name="Chen S.P."/>
            <person name="Lan S."/>
            <person name="Tsai W.C."/>
            <person name="Van de Peer Y."/>
            <person name="Liu Z.J."/>
        </authorList>
    </citation>
    <scope>NUCLEOTIDE SEQUENCE [LARGE SCALE GENOMIC DNA]</scope>
    <source>
        <strain evidence="2">Lor287</strain>
    </source>
</reference>
<dbReference type="EMBL" id="JBBWWQ010000019">
    <property type="protein sequence ID" value="KAK8918377.1"/>
    <property type="molecule type" value="Genomic_DNA"/>
</dbReference>
<protein>
    <submittedName>
        <fullName evidence="2">Uncharacterized protein</fullName>
    </submittedName>
</protein>
<proteinExistence type="predicted"/>
<evidence type="ECO:0000313" key="3">
    <source>
        <dbReference type="Proteomes" id="UP001418222"/>
    </source>
</evidence>
<gene>
    <name evidence="2" type="ORF">KSP39_PZI021864</name>
</gene>
<evidence type="ECO:0000256" key="1">
    <source>
        <dbReference type="SAM" id="MobiDB-lite"/>
    </source>
</evidence>
<sequence>MAELVLPLGRSNRTIRDPAHFAAASFGALTAAHDGRSGHDRSSNRRPTSRSAKP</sequence>
<organism evidence="2 3">
    <name type="scientific">Platanthera zijinensis</name>
    <dbReference type="NCBI Taxonomy" id="2320716"/>
    <lineage>
        <taxon>Eukaryota</taxon>
        <taxon>Viridiplantae</taxon>
        <taxon>Streptophyta</taxon>
        <taxon>Embryophyta</taxon>
        <taxon>Tracheophyta</taxon>
        <taxon>Spermatophyta</taxon>
        <taxon>Magnoliopsida</taxon>
        <taxon>Liliopsida</taxon>
        <taxon>Asparagales</taxon>
        <taxon>Orchidaceae</taxon>
        <taxon>Orchidoideae</taxon>
        <taxon>Orchideae</taxon>
        <taxon>Orchidinae</taxon>
        <taxon>Platanthera</taxon>
    </lineage>
</organism>
<dbReference type="Proteomes" id="UP001418222">
    <property type="component" value="Unassembled WGS sequence"/>
</dbReference>
<feature type="region of interest" description="Disordered" evidence="1">
    <location>
        <begin position="31"/>
        <end position="54"/>
    </location>
</feature>
<feature type="compositionally biased region" description="Basic and acidic residues" evidence="1">
    <location>
        <begin position="33"/>
        <end position="43"/>
    </location>
</feature>
<feature type="compositionally biased region" description="Polar residues" evidence="1">
    <location>
        <begin position="45"/>
        <end position="54"/>
    </location>
</feature>
<comment type="caution">
    <text evidence="2">The sequence shown here is derived from an EMBL/GenBank/DDBJ whole genome shotgun (WGS) entry which is preliminary data.</text>
</comment>
<evidence type="ECO:0000313" key="2">
    <source>
        <dbReference type="EMBL" id="KAK8918377.1"/>
    </source>
</evidence>
<name>A0AAP0FVW3_9ASPA</name>
<dbReference type="AlphaFoldDB" id="A0AAP0FVW3"/>
<keyword evidence="3" id="KW-1185">Reference proteome</keyword>